<gene>
    <name evidence="2" type="ORF">AKJ08_1235</name>
</gene>
<dbReference type="Proteomes" id="UP000055590">
    <property type="component" value="Chromosome"/>
</dbReference>
<dbReference type="AlphaFoldDB" id="A0A0K1PBD2"/>
<dbReference type="KEGG" id="vin:AKJ08_1235"/>
<protein>
    <recommendedName>
        <fullName evidence="4">TonB C-terminal domain-containing protein</fullName>
    </recommendedName>
</protein>
<dbReference type="EMBL" id="CP012332">
    <property type="protein sequence ID" value="AKU90848.1"/>
    <property type="molecule type" value="Genomic_DNA"/>
</dbReference>
<evidence type="ECO:0000313" key="3">
    <source>
        <dbReference type="Proteomes" id="UP000055590"/>
    </source>
</evidence>
<proteinExistence type="predicted"/>
<name>A0A0K1PBD2_9BACT</name>
<keyword evidence="3" id="KW-1185">Reference proteome</keyword>
<dbReference type="NCBIfam" id="NF033768">
    <property type="entry name" value="myxo_SS_tail"/>
    <property type="match status" value="1"/>
</dbReference>
<sequence length="118" mass="13032">MTRARDLPFNRENVLKVVSTHADEIQGCYESAMARRGATAKDAPSGRVLMSWVITPDGLAAEVKVAKSAIGDSLVTDCMVQAIRFWEFPKPATRQPIEFPFDLKPTNGAKTPKKKEAR</sequence>
<dbReference type="InterPro" id="IPR049806">
    <property type="entry name" value="MasK-like_C"/>
</dbReference>
<evidence type="ECO:0000313" key="2">
    <source>
        <dbReference type="EMBL" id="AKU90848.1"/>
    </source>
</evidence>
<organism evidence="2 3">
    <name type="scientific">Vulgatibacter incomptus</name>
    <dbReference type="NCBI Taxonomy" id="1391653"/>
    <lineage>
        <taxon>Bacteria</taxon>
        <taxon>Pseudomonadati</taxon>
        <taxon>Myxococcota</taxon>
        <taxon>Myxococcia</taxon>
        <taxon>Myxococcales</taxon>
        <taxon>Cystobacterineae</taxon>
        <taxon>Vulgatibacteraceae</taxon>
        <taxon>Vulgatibacter</taxon>
    </lineage>
</organism>
<feature type="region of interest" description="Disordered" evidence="1">
    <location>
        <begin position="97"/>
        <end position="118"/>
    </location>
</feature>
<accession>A0A0K1PBD2</accession>
<reference evidence="2 3" key="1">
    <citation type="submission" date="2015-08" db="EMBL/GenBank/DDBJ databases">
        <authorList>
            <person name="Babu N.S."/>
            <person name="Beckwith C.J."/>
            <person name="Beseler K.G."/>
            <person name="Brison A."/>
            <person name="Carone J.V."/>
            <person name="Caskin T.P."/>
            <person name="Diamond M."/>
            <person name="Durham M.E."/>
            <person name="Foxe J.M."/>
            <person name="Go M."/>
            <person name="Henderson B.A."/>
            <person name="Jones I.B."/>
            <person name="McGettigan J.A."/>
            <person name="Micheletti S.J."/>
            <person name="Nasrallah M.E."/>
            <person name="Ortiz D."/>
            <person name="Piller C.R."/>
            <person name="Privatt S.R."/>
            <person name="Schneider S.L."/>
            <person name="Sharp S."/>
            <person name="Smith T.C."/>
            <person name="Stanton J.D."/>
            <person name="Ullery H.E."/>
            <person name="Wilson R.J."/>
            <person name="Serrano M.G."/>
            <person name="Buck G."/>
            <person name="Lee V."/>
            <person name="Wang Y."/>
            <person name="Carvalho R."/>
            <person name="Voegtly L."/>
            <person name="Shi R."/>
            <person name="Duckworth R."/>
            <person name="Johnson A."/>
            <person name="Loviza R."/>
            <person name="Walstead R."/>
            <person name="Shah Z."/>
            <person name="Kiflezghi M."/>
            <person name="Wade K."/>
            <person name="Ball S.L."/>
            <person name="Bradley K.W."/>
            <person name="Asai D.J."/>
            <person name="Bowman C.A."/>
            <person name="Russell D.A."/>
            <person name="Pope W.H."/>
            <person name="Jacobs-Sera D."/>
            <person name="Hendrix R.W."/>
            <person name="Hatfull G.F."/>
        </authorList>
    </citation>
    <scope>NUCLEOTIDE SEQUENCE [LARGE SCALE GENOMIC DNA]</scope>
    <source>
        <strain evidence="2 3">DSM 27710</strain>
    </source>
</reference>
<evidence type="ECO:0008006" key="4">
    <source>
        <dbReference type="Google" id="ProtNLM"/>
    </source>
</evidence>
<evidence type="ECO:0000256" key="1">
    <source>
        <dbReference type="SAM" id="MobiDB-lite"/>
    </source>
</evidence>
<dbReference type="STRING" id="1391653.AKJ08_1235"/>